<comment type="cofactor">
    <cofactor evidence="1">
        <name>FAD</name>
        <dbReference type="ChEBI" id="CHEBI:57692"/>
    </cofactor>
</comment>
<dbReference type="GO" id="GO:0071949">
    <property type="term" value="F:FAD binding"/>
    <property type="evidence" value="ECO:0007669"/>
    <property type="project" value="InterPro"/>
</dbReference>
<keyword evidence="2" id="KW-0285">Flavoprotein</keyword>
<evidence type="ECO:0000259" key="5">
    <source>
        <dbReference type="PROSITE" id="PS51387"/>
    </source>
</evidence>
<evidence type="ECO:0000256" key="3">
    <source>
        <dbReference type="ARBA" id="ARBA00022827"/>
    </source>
</evidence>
<reference evidence="6 7" key="1">
    <citation type="submission" date="2015-10" db="EMBL/GenBank/DDBJ databases">
        <title>Genomic differences between typical nodule nitrogen-fixing rhizobial strains and those coming from bean seeds.</title>
        <authorList>
            <person name="Peralta H."/>
            <person name="Aguilar-Vera A."/>
            <person name="Diaz R."/>
            <person name="Mora Y."/>
            <person name="Martinez-Batallar G."/>
            <person name="Salazar E."/>
            <person name="Vargas-Lagunas C."/>
            <person name="Encarnacion S."/>
            <person name="Girard L."/>
            <person name="Mora J."/>
        </authorList>
    </citation>
    <scope>NUCLEOTIDE SEQUENCE [LARGE SCALE GENOMIC DNA]</scope>
    <source>
        <strain evidence="6 7">CFNEI 73</strain>
        <plasmid evidence="6 7">C</plasmid>
    </source>
</reference>
<keyword evidence="7" id="KW-1185">Reference proteome</keyword>
<keyword evidence="6" id="KW-0614">Plasmid</keyword>
<dbReference type="EMBL" id="CP013110">
    <property type="protein sequence ID" value="APG95254.1"/>
    <property type="molecule type" value="Genomic_DNA"/>
</dbReference>
<dbReference type="Gene3D" id="3.30.43.10">
    <property type="entry name" value="Uridine Diphospho-n-acetylenolpyruvylglucosamine Reductase, domain 2"/>
    <property type="match status" value="1"/>
</dbReference>
<dbReference type="Gene3D" id="3.30.70.2190">
    <property type="match status" value="1"/>
</dbReference>
<sequence length="474" mass="51184">MNPRPSALLPDIDGCISALSVALGGNGLYTKREDLVRYETGARYGAGQAAFVMRPSSTAEVAVALKICSQHRVTVVPQGANTGLVGASTPDESGQQAVLSLERAASTLQLNHINRSIEVSAGVSLSKLNDFLKSYGLWFPIDLGADPTVGGMIATNTGGTRFIRYGDVRRNVLGLEVVLNDGTTLNFMDQVRKNNTGLDTKQLFIGTGGRFGIVTRAILEVHPLPQNAATALIVPSSPAGALDILVDMEEHFGPQLTSFEGISRTALAAVLVGVPQLRNPFLNEQLPHYSLLVEVSTWTKGGDGNLTLDQALERELERAFEAGKIENAFTQDAANLWSIRHHISDSLKLKGKVIALDVSVPRDRFVQFRDKACEEVKRLADFVLIADFGHLGDGGVHFNMIWPHEVPSDAELVERLRTAVYDLVAAHGGSFSAEHGVGPFNAHYYKRYVPAAKQSLEHLIEEALASRSLGNTLS</sequence>
<gene>
    <name evidence="6" type="ORF">SAMCFNEI73_pC1550</name>
</gene>
<keyword evidence="4" id="KW-0560">Oxidoreductase</keyword>
<keyword evidence="3" id="KW-0274">FAD</keyword>
<geneLocation type="plasmid" evidence="6 7">
    <name>C</name>
</geneLocation>
<dbReference type="InterPro" id="IPR016164">
    <property type="entry name" value="FAD-linked_Oxase-like_C"/>
</dbReference>
<evidence type="ECO:0000256" key="4">
    <source>
        <dbReference type="ARBA" id="ARBA00023002"/>
    </source>
</evidence>
<proteinExistence type="predicted"/>
<dbReference type="Pfam" id="PF02913">
    <property type="entry name" value="FAD-oxidase_C"/>
    <property type="match status" value="1"/>
</dbReference>
<dbReference type="InterPro" id="IPR051264">
    <property type="entry name" value="FAD-oxidored/transferase_4"/>
</dbReference>
<dbReference type="Pfam" id="PF01565">
    <property type="entry name" value="FAD_binding_4"/>
    <property type="match status" value="1"/>
</dbReference>
<evidence type="ECO:0000256" key="2">
    <source>
        <dbReference type="ARBA" id="ARBA00022630"/>
    </source>
</evidence>
<dbReference type="InterPro" id="IPR016166">
    <property type="entry name" value="FAD-bd_PCMH"/>
</dbReference>
<dbReference type="GO" id="GO:0022904">
    <property type="term" value="P:respiratory electron transport chain"/>
    <property type="evidence" value="ECO:0007669"/>
    <property type="project" value="TreeGrafter"/>
</dbReference>
<name>A0A1L3LYV8_9HYPH</name>
<dbReference type="SUPFAM" id="SSF56176">
    <property type="entry name" value="FAD-binding/transporter-associated domain-like"/>
    <property type="match status" value="1"/>
</dbReference>
<feature type="domain" description="FAD-binding PCMH-type" evidence="5">
    <location>
        <begin position="44"/>
        <end position="224"/>
    </location>
</feature>
<accession>A0A1L3LYV8</accession>
<dbReference type="GO" id="GO:0016491">
    <property type="term" value="F:oxidoreductase activity"/>
    <property type="evidence" value="ECO:0007669"/>
    <property type="project" value="UniProtKB-KW"/>
</dbReference>
<dbReference type="PANTHER" id="PTHR43716">
    <property type="entry name" value="D-2-HYDROXYGLUTARATE DEHYDROGENASE, MITOCHONDRIAL"/>
    <property type="match status" value="1"/>
</dbReference>
<dbReference type="PANTHER" id="PTHR43716:SF1">
    <property type="entry name" value="D-2-HYDROXYGLUTARATE DEHYDROGENASE, MITOCHONDRIAL"/>
    <property type="match status" value="1"/>
</dbReference>
<dbReference type="InterPro" id="IPR016167">
    <property type="entry name" value="FAD-bd_PCMH_sub1"/>
</dbReference>
<dbReference type="InterPro" id="IPR004113">
    <property type="entry name" value="FAD-bd_oxidored_4_C"/>
</dbReference>
<dbReference type="KEGG" id="same:SAMCFNEI73_pC1550"/>
<dbReference type="InterPro" id="IPR006094">
    <property type="entry name" value="Oxid_FAD_bind_N"/>
</dbReference>
<evidence type="ECO:0000256" key="1">
    <source>
        <dbReference type="ARBA" id="ARBA00001974"/>
    </source>
</evidence>
<evidence type="ECO:0000313" key="6">
    <source>
        <dbReference type="EMBL" id="APG95254.1"/>
    </source>
</evidence>
<protein>
    <submittedName>
        <fullName evidence="6">D-2-hydroxyglutarate dehydrogenase</fullName>
    </submittedName>
</protein>
<organism evidence="6 7">
    <name type="scientific">Sinorhizobium americanum</name>
    <dbReference type="NCBI Taxonomy" id="194963"/>
    <lineage>
        <taxon>Bacteria</taxon>
        <taxon>Pseudomonadati</taxon>
        <taxon>Pseudomonadota</taxon>
        <taxon>Alphaproteobacteria</taxon>
        <taxon>Hyphomicrobiales</taxon>
        <taxon>Rhizobiaceae</taxon>
        <taxon>Sinorhizobium/Ensifer group</taxon>
        <taxon>Sinorhizobium</taxon>
    </lineage>
</organism>
<dbReference type="Proteomes" id="UP000182306">
    <property type="component" value="Plasmid C"/>
</dbReference>
<dbReference type="InterPro" id="IPR036318">
    <property type="entry name" value="FAD-bd_PCMH-like_sf"/>
</dbReference>
<dbReference type="OrthoDB" id="9809290at2"/>
<dbReference type="AlphaFoldDB" id="A0A1L3LYV8"/>
<dbReference type="Gene3D" id="3.30.465.10">
    <property type="match status" value="1"/>
</dbReference>
<dbReference type="Gene3D" id="3.30.70.2740">
    <property type="match status" value="1"/>
</dbReference>
<dbReference type="InterPro" id="IPR016169">
    <property type="entry name" value="FAD-bd_PCMH_sub2"/>
</dbReference>
<dbReference type="RefSeq" id="WP_064251613.1">
    <property type="nucleotide sequence ID" value="NZ_CP013110.1"/>
</dbReference>
<dbReference type="SUPFAM" id="SSF55103">
    <property type="entry name" value="FAD-linked oxidases, C-terminal domain"/>
    <property type="match status" value="1"/>
</dbReference>
<dbReference type="PROSITE" id="PS51387">
    <property type="entry name" value="FAD_PCMH"/>
    <property type="match status" value="1"/>
</dbReference>
<evidence type="ECO:0000313" key="7">
    <source>
        <dbReference type="Proteomes" id="UP000182306"/>
    </source>
</evidence>